<evidence type="ECO:0000256" key="1">
    <source>
        <dbReference type="ARBA" id="ARBA00009861"/>
    </source>
</evidence>
<evidence type="ECO:0000313" key="4">
    <source>
        <dbReference type="EMBL" id="KAH7570437.1"/>
    </source>
</evidence>
<proteinExistence type="inferred from homology"/>
<keyword evidence="3" id="KW-0012">Acyltransferase</keyword>
<evidence type="ECO:0000256" key="2">
    <source>
        <dbReference type="ARBA" id="ARBA00022679"/>
    </source>
</evidence>
<keyword evidence="2" id="KW-0808">Transferase</keyword>
<evidence type="ECO:0008006" key="7">
    <source>
        <dbReference type="Google" id="ProtNLM"/>
    </source>
</evidence>
<dbReference type="Gene3D" id="3.30.559.10">
    <property type="entry name" value="Chloramphenicol acetyltransferase-like domain"/>
    <property type="match status" value="2"/>
</dbReference>
<comment type="caution">
    <text evidence="4">The sequence shown here is derived from an EMBL/GenBank/DDBJ whole genome shotgun (WGS) entry which is preliminary data.</text>
</comment>
<protein>
    <recommendedName>
        <fullName evidence="7">BAHD acyltransferase</fullName>
    </recommendedName>
</protein>
<comment type="similarity">
    <text evidence="1">Belongs to the plant acyltransferase family.</text>
</comment>
<dbReference type="InterPro" id="IPR023213">
    <property type="entry name" value="CAT-like_dom_sf"/>
</dbReference>
<sequence length="448" mass="49894">MEVEIVARETIKPSCPTPQSLRKFKLSLIDQLTPPVYGSLLYFYSFNGDTNRHVSVSERSQQLKKSFSDTLTLFYPFAGRTVDNIMIDCSDYGALFIEARVDCPLSHFLRQPNGDELKLFLPTQVESTEASTGFFSLVQASFFDCGGVAIGVCISHKLADGTTLRTFMRCWAAVTALGSARAEMVPIYNAAALFPPRKFPEAVPPLVDIAEERFSVKRFVFDASRVAALKAAAASASVERPSRAEAVTALLWKCALNAARSNSGSKRPSLLTRPVNIRRRISPPLPDSSVGNLVGFYMAEKDDIGEVEIKGLVRELRERIQVFDKNYVKMLQKEDGFEQVTDYFKEAASQMMRQDVEFYICTSLCNGSMYDHVDFGWGKPVWVTIPSANNKNVMELIDTRKGDGSVEAWVVLSKDDMYLVERDPELLAFASSNPSVLEEDTDTTRHSG</sequence>
<gene>
    <name evidence="4" type="ORF">JRO89_XS05G0106600</name>
    <name evidence="5" type="ORF">JRO89_XS05G0106700</name>
</gene>
<evidence type="ECO:0000256" key="3">
    <source>
        <dbReference type="ARBA" id="ARBA00023315"/>
    </source>
</evidence>
<dbReference type="EMBL" id="JAFEMO010000005">
    <property type="protein sequence ID" value="KAH7570438.1"/>
    <property type="molecule type" value="Genomic_DNA"/>
</dbReference>
<dbReference type="Pfam" id="PF02458">
    <property type="entry name" value="Transferase"/>
    <property type="match status" value="1"/>
</dbReference>
<name>A0ABQ8I1D7_9ROSI</name>
<dbReference type="PANTHER" id="PTHR31623">
    <property type="entry name" value="F21J9.9"/>
    <property type="match status" value="1"/>
</dbReference>
<evidence type="ECO:0000313" key="6">
    <source>
        <dbReference type="Proteomes" id="UP000827721"/>
    </source>
</evidence>
<evidence type="ECO:0000313" key="5">
    <source>
        <dbReference type="EMBL" id="KAH7570438.1"/>
    </source>
</evidence>
<keyword evidence="6" id="KW-1185">Reference proteome</keyword>
<dbReference type="PANTHER" id="PTHR31623:SF122">
    <property type="entry name" value="HXXXD-TYPE ACYL-TRANSFERASE FAMILY PROTEIN"/>
    <property type="match status" value="1"/>
</dbReference>
<accession>A0ABQ8I1D7</accession>
<reference evidence="4 6" key="1">
    <citation type="submission" date="2021-02" db="EMBL/GenBank/DDBJ databases">
        <title>Plant Genome Project.</title>
        <authorList>
            <person name="Zhang R.-G."/>
        </authorList>
    </citation>
    <scope>NUCLEOTIDE SEQUENCE [LARGE SCALE GENOMIC DNA]</scope>
    <source>
        <tissue evidence="4">Leaves</tissue>
    </source>
</reference>
<dbReference type="Proteomes" id="UP000827721">
    <property type="component" value="Unassembled WGS sequence"/>
</dbReference>
<dbReference type="EMBL" id="JAFEMO010000005">
    <property type="protein sequence ID" value="KAH7570437.1"/>
    <property type="molecule type" value="Genomic_DNA"/>
</dbReference>
<organism evidence="4 6">
    <name type="scientific">Xanthoceras sorbifolium</name>
    <dbReference type="NCBI Taxonomy" id="99658"/>
    <lineage>
        <taxon>Eukaryota</taxon>
        <taxon>Viridiplantae</taxon>
        <taxon>Streptophyta</taxon>
        <taxon>Embryophyta</taxon>
        <taxon>Tracheophyta</taxon>
        <taxon>Spermatophyta</taxon>
        <taxon>Magnoliopsida</taxon>
        <taxon>eudicotyledons</taxon>
        <taxon>Gunneridae</taxon>
        <taxon>Pentapetalae</taxon>
        <taxon>rosids</taxon>
        <taxon>malvids</taxon>
        <taxon>Sapindales</taxon>
        <taxon>Sapindaceae</taxon>
        <taxon>Xanthoceroideae</taxon>
        <taxon>Xanthoceras</taxon>
    </lineage>
</organism>